<sequence>MTECPNCGVWVGQAECPLCDAPTGIDVHTSETWYPDYNREEQRMKARITRIAIFLGVLAVIASLAVNIIVMPQYLWVFYVAVAVFYMLVSLSHTILSASHIGGKITAQVVSLTILLLVIDAMSGSVQWSVNYVVPFLIIGGILLMSIFMLRVRLRWSGYVSFLLMMIALGFVPGILYLAGVATVMWPSVVALLFGVTTFTVIFAFATRALMTQLGRRFHL</sequence>
<name>A0ABP7EM51_9STAP</name>
<feature type="transmembrane region" description="Helical" evidence="1">
    <location>
        <begin position="76"/>
        <end position="98"/>
    </location>
</feature>
<protein>
    <recommendedName>
        <fullName evidence="4">Zinc ribbon domain-containing protein</fullName>
    </recommendedName>
</protein>
<evidence type="ECO:0000313" key="2">
    <source>
        <dbReference type="EMBL" id="GAA3720620.1"/>
    </source>
</evidence>
<dbReference type="Pfam" id="PF19845">
    <property type="entry name" value="DUF6320"/>
    <property type="match status" value="1"/>
</dbReference>
<reference evidence="3" key="1">
    <citation type="journal article" date="2019" name="Int. J. Syst. Evol. Microbiol.">
        <title>The Global Catalogue of Microorganisms (GCM) 10K type strain sequencing project: providing services to taxonomists for standard genome sequencing and annotation.</title>
        <authorList>
            <consortium name="The Broad Institute Genomics Platform"/>
            <consortium name="The Broad Institute Genome Sequencing Center for Infectious Disease"/>
            <person name="Wu L."/>
            <person name="Ma J."/>
        </authorList>
    </citation>
    <scope>NUCLEOTIDE SEQUENCE [LARGE SCALE GENOMIC DNA]</scope>
    <source>
        <strain evidence="3">JCM 16981</strain>
    </source>
</reference>
<keyword evidence="1" id="KW-0812">Transmembrane</keyword>
<keyword evidence="1" id="KW-1133">Transmembrane helix</keyword>
<evidence type="ECO:0000313" key="3">
    <source>
        <dbReference type="Proteomes" id="UP001500920"/>
    </source>
</evidence>
<feature type="transmembrane region" description="Helical" evidence="1">
    <location>
        <begin position="185"/>
        <end position="207"/>
    </location>
</feature>
<feature type="transmembrane region" description="Helical" evidence="1">
    <location>
        <begin position="159"/>
        <end position="179"/>
    </location>
</feature>
<dbReference type="RefSeq" id="WP_344701703.1">
    <property type="nucleotide sequence ID" value="NZ_BAABCK010000017.1"/>
</dbReference>
<proteinExistence type="predicted"/>
<dbReference type="Proteomes" id="UP001500920">
    <property type="component" value="Unassembled WGS sequence"/>
</dbReference>
<accession>A0ABP7EM51</accession>
<organism evidence="2 3">
    <name type="scientific">Salinicoccus jeotgali</name>
    <dbReference type="NCBI Taxonomy" id="381634"/>
    <lineage>
        <taxon>Bacteria</taxon>
        <taxon>Bacillati</taxon>
        <taxon>Bacillota</taxon>
        <taxon>Bacilli</taxon>
        <taxon>Bacillales</taxon>
        <taxon>Staphylococcaceae</taxon>
        <taxon>Salinicoccus</taxon>
    </lineage>
</organism>
<gene>
    <name evidence="2" type="ORF">GCM10022378_08240</name>
</gene>
<evidence type="ECO:0008006" key="4">
    <source>
        <dbReference type="Google" id="ProtNLM"/>
    </source>
</evidence>
<evidence type="ECO:0000256" key="1">
    <source>
        <dbReference type="SAM" id="Phobius"/>
    </source>
</evidence>
<comment type="caution">
    <text evidence="2">The sequence shown here is derived from an EMBL/GenBank/DDBJ whole genome shotgun (WGS) entry which is preliminary data.</text>
</comment>
<dbReference type="InterPro" id="IPR046283">
    <property type="entry name" value="DUF6320"/>
</dbReference>
<dbReference type="EMBL" id="BAABCK010000017">
    <property type="protein sequence ID" value="GAA3720620.1"/>
    <property type="molecule type" value="Genomic_DNA"/>
</dbReference>
<feature type="transmembrane region" description="Helical" evidence="1">
    <location>
        <begin position="132"/>
        <end position="152"/>
    </location>
</feature>
<feature type="transmembrane region" description="Helical" evidence="1">
    <location>
        <begin position="51"/>
        <end position="70"/>
    </location>
</feature>
<keyword evidence="1" id="KW-0472">Membrane</keyword>
<keyword evidence="3" id="KW-1185">Reference proteome</keyword>
<feature type="transmembrane region" description="Helical" evidence="1">
    <location>
        <begin position="105"/>
        <end position="126"/>
    </location>
</feature>